<comment type="similarity">
    <text evidence="2">Belongs to the bacterial solute-binding protein SsuA/TauA family.</text>
</comment>
<dbReference type="RefSeq" id="WP_142664686.1">
    <property type="nucleotide sequence ID" value="NZ_FXTK01000025.1"/>
</dbReference>
<organism evidence="9 10">
    <name type="scientific">Paracoccus laeviglucosivorans</name>
    <dbReference type="NCBI Taxonomy" id="1197861"/>
    <lineage>
        <taxon>Bacteria</taxon>
        <taxon>Pseudomonadati</taxon>
        <taxon>Pseudomonadota</taxon>
        <taxon>Alphaproteobacteria</taxon>
        <taxon>Rhodobacterales</taxon>
        <taxon>Paracoccaceae</taxon>
        <taxon>Paracoccus</taxon>
    </lineage>
</organism>
<dbReference type="GO" id="GO:0042626">
    <property type="term" value="F:ATPase-coupled transmembrane transporter activity"/>
    <property type="evidence" value="ECO:0007669"/>
    <property type="project" value="InterPro"/>
</dbReference>
<dbReference type="GO" id="GO:0042597">
    <property type="term" value="C:periplasmic space"/>
    <property type="evidence" value="ECO:0007669"/>
    <property type="project" value="UniProtKB-SubCell"/>
</dbReference>
<dbReference type="SUPFAM" id="SSF53850">
    <property type="entry name" value="Periplasmic binding protein-like II"/>
    <property type="match status" value="1"/>
</dbReference>
<proteinExistence type="inferred from homology"/>
<gene>
    <name evidence="9" type="ORF">SAMN06265221_12517</name>
</gene>
<protein>
    <recommendedName>
        <fullName evidence="6">Putative aliphatic sulfonates-binding protein</fullName>
    </recommendedName>
</protein>
<sequence>MLAAAVSRFGAMLTMAIGLCAPASAQEVVLRVGDQVGAERARLEAAGLLDNLPYHIEWSVYPAAVNLHEALKAGAIDIGSSADSPAVSAIAGGSKIRIAAAFNNGGKGTSILVPKDSDIQTISDLRGKTISPTTRGSVSHYLVLGALKKAGITPSEVTLAFLAPTDASAAFQAGSIDAWGTWGIYTARTTGVLGARILLDGQGINSGYSVYAATEEALADPARSAAIADYADRMERAYAWSRDHREEFLDFYAAFTKQKREVVEPMFDEQTSYTRRPIDDKLAADLQQVFATWVEAGVLSGDLDLSKYIEREPLKVVSQ</sequence>
<keyword evidence="10" id="KW-1185">Reference proteome</keyword>
<evidence type="ECO:0000256" key="3">
    <source>
        <dbReference type="ARBA" id="ARBA00022448"/>
    </source>
</evidence>
<evidence type="ECO:0000256" key="7">
    <source>
        <dbReference type="SAM" id="SignalP"/>
    </source>
</evidence>
<dbReference type="PANTHER" id="PTHR30024:SF48">
    <property type="entry name" value="ABC TRANSPORTER SUBSTRATE-BINDING PROTEIN"/>
    <property type="match status" value="1"/>
</dbReference>
<evidence type="ECO:0000256" key="2">
    <source>
        <dbReference type="ARBA" id="ARBA00010742"/>
    </source>
</evidence>
<evidence type="ECO:0000256" key="6">
    <source>
        <dbReference type="ARBA" id="ARBA00070228"/>
    </source>
</evidence>
<dbReference type="Pfam" id="PF09084">
    <property type="entry name" value="NMT1"/>
    <property type="match status" value="1"/>
</dbReference>
<keyword evidence="3" id="KW-0813">Transport</keyword>
<dbReference type="EMBL" id="FXTK01000025">
    <property type="protein sequence ID" value="SMO96724.1"/>
    <property type="molecule type" value="Genomic_DNA"/>
</dbReference>
<comment type="subcellular location">
    <subcellularLocation>
        <location evidence="1">Periplasm</location>
    </subcellularLocation>
</comment>
<evidence type="ECO:0000256" key="4">
    <source>
        <dbReference type="ARBA" id="ARBA00022729"/>
    </source>
</evidence>
<evidence type="ECO:0000313" key="10">
    <source>
        <dbReference type="Proteomes" id="UP000319014"/>
    </source>
</evidence>
<dbReference type="AlphaFoldDB" id="A0A521FKZ5"/>
<dbReference type="PANTHER" id="PTHR30024">
    <property type="entry name" value="ALIPHATIC SULFONATES-BINDING PROTEIN-RELATED"/>
    <property type="match status" value="1"/>
</dbReference>
<dbReference type="OrthoDB" id="7374754at2"/>
<keyword evidence="4 7" id="KW-0732">Signal</keyword>
<dbReference type="FunFam" id="3.40.190.10:FF:000050">
    <property type="entry name" value="Sulfonate ABC transporter substrate-binding protein"/>
    <property type="match status" value="1"/>
</dbReference>
<comment type="function">
    <text evidence="5">Part of a binding-protein-dependent transport system for aliphatic sulfonates. Putative binding protein.</text>
</comment>
<evidence type="ECO:0000256" key="5">
    <source>
        <dbReference type="ARBA" id="ARBA00055538"/>
    </source>
</evidence>
<dbReference type="GO" id="GO:0016020">
    <property type="term" value="C:membrane"/>
    <property type="evidence" value="ECO:0007669"/>
    <property type="project" value="InterPro"/>
</dbReference>
<evidence type="ECO:0000313" key="9">
    <source>
        <dbReference type="EMBL" id="SMO96724.1"/>
    </source>
</evidence>
<feature type="domain" description="SsuA/THI5-like" evidence="8">
    <location>
        <begin position="66"/>
        <end position="245"/>
    </location>
</feature>
<reference evidence="9 10" key="1">
    <citation type="submission" date="2017-05" db="EMBL/GenBank/DDBJ databases">
        <authorList>
            <person name="Varghese N."/>
            <person name="Submissions S."/>
        </authorList>
    </citation>
    <scope>NUCLEOTIDE SEQUENCE [LARGE SCALE GENOMIC DNA]</scope>
    <source>
        <strain evidence="9 10">DSM 100094</strain>
    </source>
</reference>
<feature type="signal peptide" evidence="7">
    <location>
        <begin position="1"/>
        <end position="25"/>
    </location>
</feature>
<dbReference type="Proteomes" id="UP000319014">
    <property type="component" value="Unassembled WGS sequence"/>
</dbReference>
<evidence type="ECO:0000256" key="1">
    <source>
        <dbReference type="ARBA" id="ARBA00004418"/>
    </source>
</evidence>
<dbReference type="InterPro" id="IPR015168">
    <property type="entry name" value="SsuA/THI5"/>
</dbReference>
<dbReference type="InterPro" id="IPR010067">
    <property type="entry name" value="ABC_SsuA_sub-bd"/>
</dbReference>
<feature type="chain" id="PRO_5021773570" description="Putative aliphatic sulfonates-binding protein" evidence="7">
    <location>
        <begin position="26"/>
        <end position="319"/>
    </location>
</feature>
<accession>A0A521FKZ5</accession>
<name>A0A521FKZ5_9RHOB</name>
<dbReference type="Gene3D" id="3.40.190.10">
    <property type="entry name" value="Periplasmic binding protein-like II"/>
    <property type="match status" value="2"/>
</dbReference>
<dbReference type="CDD" id="cd13558">
    <property type="entry name" value="PBP2_SsuA_like_2"/>
    <property type="match status" value="1"/>
</dbReference>
<dbReference type="NCBIfam" id="TIGR01728">
    <property type="entry name" value="SsuA_fam"/>
    <property type="match status" value="1"/>
</dbReference>
<evidence type="ECO:0000259" key="8">
    <source>
        <dbReference type="Pfam" id="PF09084"/>
    </source>
</evidence>